<organism evidence="3 4">
    <name type="scientific">Pleurodeles waltl</name>
    <name type="common">Iberian ribbed newt</name>
    <dbReference type="NCBI Taxonomy" id="8319"/>
    <lineage>
        <taxon>Eukaryota</taxon>
        <taxon>Metazoa</taxon>
        <taxon>Chordata</taxon>
        <taxon>Craniata</taxon>
        <taxon>Vertebrata</taxon>
        <taxon>Euteleostomi</taxon>
        <taxon>Amphibia</taxon>
        <taxon>Batrachia</taxon>
        <taxon>Caudata</taxon>
        <taxon>Salamandroidea</taxon>
        <taxon>Salamandridae</taxon>
        <taxon>Pleurodelinae</taxon>
        <taxon>Pleurodeles</taxon>
    </lineage>
</organism>
<sequence>MSCCRSPRRVVLVWNILSCLLRCLRRPEGEKKGRLEEHRRTQKNTEEHRRRYRKTKNRGQKTTEEDEEEEKKSEDGGKKSTEEDYRRGARRKNRRTEKKKRRKGAGERVSSAGQSEGLGGGVLTVRWVSGTQEPGGAAAAGGATYPWVKGRYHCRAAAAL</sequence>
<feature type="compositionally biased region" description="Basic and acidic residues" evidence="1">
    <location>
        <begin position="70"/>
        <end position="87"/>
    </location>
</feature>
<name>A0AAV7TVN2_PLEWA</name>
<feature type="compositionally biased region" description="Basic and acidic residues" evidence="1">
    <location>
        <begin position="30"/>
        <end position="49"/>
    </location>
</feature>
<feature type="signal peptide" evidence="2">
    <location>
        <begin position="1"/>
        <end position="25"/>
    </location>
</feature>
<dbReference type="Proteomes" id="UP001066276">
    <property type="component" value="Chromosome 3_2"/>
</dbReference>
<feature type="compositionally biased region" description="Basic residues" evidence="1">
    <location>
        <begin position="50"/>
        <end position="59"/>
    </location>
</feature>
<feature type="compositionally biased region" description="Basic residues" evidence="1">
    <location>
        <begin position="88"/>
        <end position="103"/>
    </location>
</feature>
<evidence type="ECO:0000256" key="2">
    <source>
        <dbReference type="SAM" id="SignalP"/>
    </source>
</evidence>
<accession>A0AAV7TVN2</accession>
<dbReference type="EMBL" id="JANPWB010000006">
    <property type="protein sequence ID" value="KAJ1180321.1"/>
    <property type="molecule type" value="Genomic_DNA"/>
</dbReference>
<dbReference type="AlphaFoldDB" id="A0AAV7TVN2"/>
<reference evidence="3" key="1">
    <citation type="journal article" date="2022" name="bioRxiv">
        <title>Sequencing and chromosome-scale assembly of the giantPleurodeles waltlgenome.</title>
        <authorList>
            <person name="Brown T."/>
            <person name="Elewa A."/>
            <person name="Iarovenko S."/>
            <person name="Subramanian E."/>
            <person name="Araus A.J."/>
            <person name="Petzold A."/>
            <person name="Susuki M."/>
            <person name="Suzuki K.-i.T."/>
            <person name="Hayashi T."/>
            <person name="Toyoda A."/>
            <person name="Oliveira C."/>
            <person name="Osipova E."/>
            <person name="Leigh N.D."/>
            <person name="Simon A."/>
            <person name="Yun M.H."/>
        </authorList>
    </citation>
    <scope>NUCLEOTIDE SEQUENCE</scope>
    <source>
        <strain evidence="3">20211129_DDA</strain>
        <tissue evidence="3">Liver</tissue>
    </source>
</reference>
<evidence type="ECO:0000313" key="3">
    <source>
        <dbReference type="EMBL" id="KAJ1180321.1"/>
    </source>
</evidence>
<gene>
    <name evidence="3" type="ORF">NDU88_005543</name>
</gene>
<keyword evidence="2" id="KW-0732">Signal</keyword>
<proteinExistence type="predicted"/>
<evidence type="ECO:0000256" key="1">
    <source>
        <dbReference type="SAM" id="MobiDB-lite"/>
    </source>
</evidence>
<evidence type="ECO:0000313" key="4">
    <source>
        <dbReference type="Proteomes" id="UP001066276"/>
    </source>
</evidence>
<feature type="chain" id="PRO_5043608437" evidence="2">
    <location>
        <begin position="26"/>
        <end position="160"/>
    </location>
</feature>
<keyword evidence="4" id="KW-1185">Reference proteome</keyword>
<feature type="region of interest" description="Disordered" evidence="1">
    <location>
        <begin position="30"/>
        <end position="121"/>
    </location>
</feature>
<comment type="caution">
    <text evidence="3">The sequence shown here is derived from an EMBL/GenBank/DDBJ whole genome shotgun (WGS) entry which is preliminary data.</text>
</comment>
<protein>
    <submittedName>
        <fullName evidence="3">Uncharacterized protein</fullName>
    </submittedName>
</protein>